<feature type="compositionally biased region" description="Basic residues" evidence="10">
    <location>
        <begin position="236"/>
        <end position="249"/>
    </location>
</feature>
<feature type="compositionally biased region" description="Basic residues" evidence="10">
    <location>
        <begin position="262"/>
        <end position="271"/>
    </location>
</feature>
<comment type="caution">
    <text evidence="13">The sequence shown here is derived from an EMBL/GenBank/DDBJ whole genome shotgun (WGS) entry which is preliminary data.</text>
</comment>
<dbReference type="SUPFAM" id="SSF50242">
    <property type="entry name" value="TIMP-like"/>
    <property type="match status" value="1"/>
</dbReference>
<feature type="binding site" evidence="8">
    <location>
        <position position="32"/>
    </location>
    <ligand>
        <name>Zn(2+)</name>
        <dbReference type="ChEBI" id="CHEBI:29105"/>
        <note>ligand shared with metalloproteinase partner</note>
    </ligand>
</feature>
<dbReference type="InterPro" id="IPR008993">
    <property type="entry name" value="TIMP-like_OB-fold"/>
</dbReference>
<name>A0A2G8JGX4_STIJA</name>
<comment type="subcellular location">
    <subcellularLocation>
        <location evidence="1">Secreted</location>
    </subcellularLocation>
</comment>
<sequence length="279" mass="31694">MLNVKVFMTVILAATPIVLSSNVNTFQRTGGCDCPSRHPQQTFCDESLVIKGTILSIGNAEVTGHDDGSMNMDMLIEVRVNEMFKGDERIQLESTISIHTYGMCRFEMMLTVGEVYVLSANDVHEAGYYVILRGCSWAQTWNSITQEQLNGLRGDYHDCHLCEISKSLTTYNVFEEYSFMDPAPSANRPIGTCFHNQQMAFIMRRYEDCETLYSACVVHNDECEWLENREYRKCMKKRNKSTKRRKGKGGRPNGIHPGGRSIPKKAKHHLGRGREETTG</sequence>
<evidence type="ECO:0000256" key="11">
    <source>
        <dbReference type="SAM" id="SignalP"/>
    </source>
</evidence>
<keyword evidence="7" id="KW-0481">Metalloenzyme inhibitor</keyword>
<dbReference type="Gene3D" id="2.40.50.120">
    <property type="match status" value="1"/>
</dbReference>
<feature type="disulfide bond" evidence="9">
    <location>
        <begin position="162"/>
        <end position="223"/>
    </location>
</feature>
<keyword evidence="8" id="KW-0862">Zinc</keyword>
<gene>
    <name evidence="13" type="ORF">BSL78_28150</name>
</gene>
<keyword evidence="6 9" id="KW-1015">Disulfide bond</keyword>
<dbReference type="Gene3D" id="3.90.370.10">
    <property type="entry name" value="Tissue inhibitor of metalloproteinase-1. Chain B, domain 1"/>
    <property type="match status" value="1"/>
</dbReference>
<evidence type="ECO:0000256" key="7">
    <source>
        <dbReference type="ARBA" id="ARBA00023215"/>
    </source>
</evidence>
<protein>
    <submittedName>
        <fullName evidence="13">Putative metalloproteinase inhibitor 1-like</fullName>
    </submittedName>
</protein>
<dbReference type="GO" id="GO:0051045">
    <property type="term" value="P:negative regulation of membrane protein ectodomain proteolysis"/>
    <property type="evidence" value="ECO:0007669"/>
    <property type="project" value="TreeGrafter"/>
</dbReference>
<dbReference type="InterPro" id="IPR027465">
    <property type="entry name" value="TIMP_C"/>
</dbReference>
<reference evidence="13 14" key="1">
    <citation type="journal article" date="2017" name="PLoS Biol.">
        <title>The sea cucumber genome provides insights into morphological evolution and visceral regeneration.</title>
        <authorList>
            <person name="Zhang X."/>
            <person name="Sun L."/>
            <person name="Yuan J."/>
            <person name="Sun Y."/>
            <person name="Gao Y."/>
            <person name="Zhang L."/>
            <person name="Li S."/>
            <person name="Dai H."/>
            <person name="Hamel J.F."/>
            <person name="Liu C."/>
            <person name="Yu Y."/>
            <person name="Liu S."/>
            <person name="Lin W."/>
            <person name="Guo K."/>
            <person name="Jin S."/>
            <person name="Xu P."/>
            <person name="Storey K.B."/>
            <person name="Huan P."/>
            <person name="Zhang T."/>
            <person name="Zhou Y."/>
            <person name="Zhang J."/>
            <person name="Lin C."/>
            <person name="Li X."/>
            <person name="Xing L."/>
            <person name="Huo D."/>
            <person name="Sun M."/>
            <person name="Wang L."/>
            <person name="Mercier A."/>
            <person name="Li F."/>
            <person name="Yang H."/>
            <person name="Xiang J."/>
        </authorList>
    </citation>
    <scope>NUCLEOTIDE SEQUENCE [LARGE SCALE GENOMIC DNA]</scope>
    <source>
        <strain evidence="13">Shaxun</strain>
        <tissue evidence="13">Muscle</tissue>
    </source>
</reference>
<dbReference type="GO" id="GO:0002020">
    <property type="term" value="F:protease binding"/>
    <property type="evidence" value="ECO:0007669"/>
    <property type="project" value="TreeGrafter"/>
</dbReference>
<keyword evidence="4" id="KW-0483">Metalloprotease inhibitor</keyword>
<organism evidence="13 14">
    <name type="scientific">Stichopus japonicus</name>
    <name type="common">Sea cucumber</name>
    <dbReference type="NCBI Taxonomy" id="307972"/>
    <lineage>
        <taxon>Eukaryota</taxon>
        <taxon>Metazoa</taxon>
        <taxon>Echinodermata</taxon>
        <taxon>Eleutherozoa</taxon>
        <taxon>Echinozoa</taxon>
        <taxon>Holothuroidea</taxon>
        <taxon>Aspidochirotacea</taxon>
        <taxon>Aspidochirotida</taxon>
        <taxon>Stichopodidae</taxon>
        <taxon>Apostichopus</taxon>
    </lineage>
</organism>
<dbReference type="GO" id="GO:0005615">
    <property type="term" value="C:extracellular space"/>
    <property type="evidence" value="ECO:0007669"/>
    <property type="project" value="TreeGrafter"/>
</dbReference>
<dbReference type="InterPro" id="IPR001134">
    <property type="entry name" value="Netrin_domain"/>
</dbReference>
<evidence type="ECO:0000256" key="9">
    <source>
        <dbReference type="PIRSR" id="PIRSR601820-3"/>
    </source>
</evidence>
<evidence type="ECO:0000256" key="10">
    <source>
        <dbReference type="SAM" id="MobiDB-lite"/>
    </source>
</evidence>
<evidence type="ECO:0000313" key="14">
    <source>
        <dbReference type="Proteomes" id="UP000230750"/>
    </source>
</evidence>
<keyword evidence="8" id="KW-0479">Metal-binding</keyword>
<evidence type="ECO:0000256" key="6">
    <source>
        <dbReference type="ARBA" id="ARBA00023157"/>
    </source>
</evidence>
<dbReference type="PANTHER" id="PTHR11844">
    <property type="entry name" value="METALLOPROTEASE INHIBITOR"/>
    <property type="match status" value="1"/>
</dbReference>
<dbReference type="OrthoDB" id="10380815at2759"/>
<evidence type="ECO:0000256" key="5">
    <source>
        <dbReference type="ARBA" id="ARBA00022690"/>
    </source>
</evidence>
<evidence type="ECO:0000256" key="2">
    <source>
        <dbReference type="ARBA" id="ARBA00011027"/>
    </source>
</evidence>
<dbReference type="Pfam" id="PF00965">
    <property type="entry name" value="TIMP"/>
    <property type="match status" value="1"/>
</dbReference>
<dbReference type="GO" id="GO:0031012">
    <property type="term" value="C:extracellular matrix"/>
    <property type="evidence" value="ECO:0007669"/>
    <property type="project" value="TreeGrafter"/>
</dbReference>
<evidence type="ECO:0000256" key="4">
    <source>
        <dbReference type="ARBA" id="ARBA00022608"/>
    </source>
</evidence>
<dbReference type="GO" id="GO:0008191">
    <property type="term" value="F:metalloendopeptidase inhibitor activity"/>
    <property type="evidence" value="ECO:0007669"/>
    <property type="project" value="InterPro"/>
</dbReference>
<feature type="region of interest" description="Disordered" evidence="10">
    <location>
        <begin position="236"/>
        <end position="279"/>
    </location>
</feature>
<dbReference type="GO" id="GO:0046872">
    <property type="term" value="F:metal ion binding"/>
    <property type="evidence" value="ECO:0007669"/>
    <property type="project" value="UniProtKB-KW"/>
</dbReference>
<feature type="chain" id="PRO_5013963602" evidence="11">
    <location>
        <begin position="21"/>
        <end position="279"/>
    </location>
</feature>
<evidence type="ECO:0000313" key="13">
    <source>
        <dbReference type="EMBL" id="PIK35024.1"/>
    </source>
</evidence>
<feature type="disulfide bond" evidence="9">
    <location>
        <begin position="32"/>
        <end position="104"/>
    </location>
</feature>
<keyword evidence="5" id="KW-0646">Protease inhibitor</keyword>
<dbReference type="EMBL" id="MRZV01002005">
    <property type="protein sequence ID" value="PIK35024.1"/>
    <property type="molecule type" value="Genomic_DNA"/>
</dbReference>
<dbReference type="PANTHER" id="PTHR11844:SF33">
    <property type="entry name" value="TISSUE INHIBITOR OF METALLOPROTEINASE"/>
    <property type="match status" value="1"/>
</dbReference>
<comment type="similarity">
    <text evidence="2">Belongs to the protease inhibitor I35 (TIMP) family.</text>
</comment>
<keyword evidence="3" id="KW-0964">Secreted</keyword>
<evidence type="ECO:0000259" key="12">
    <source>
        <dbReference type="PROSITE" id="PS50189"/>
    </source>
</evidence>
<dbReference type="InterPro" id="IPR001820">
    <property type="entry name" value="TIMP"/>
</dbReference>
<dbReference type="Proteomes" id="UP000230750">
    <property type="component" value="Unassembled WGS sequence"/>
</dbReference>
<keyword evidence="11" id="KW-0732">Signal</keyword>
<dbReference type="AlphaFoldDB" id="A0A2G8JGX4"/>
<accession>A0A2G8JGX4</accession>
<evidence type="ECO:0000256" key="3">
    <source>
        <dbReference type="ARBA" id="ARBA00022525"/>
    </source>
</evidence>
<feature type="disulfide bond" evidence="9">
    <location>
        <begin position="193"/>
        <end position="216"/>
    </location>
</feature>
<feature type="signal peptide" evidence="11">
    <location>
        <begin position="1"/>
        <end position="20"/>
    </location>
</feature>
<feature type="domain" description="NTR" evidence="12">
    <location>
        <begin position="32"/>
        <end position="159"/>
    </location>
</feature>
<dbReference type="SMART" id="SM00206">
    <property type="entry name" value="NTR"/>
    <property type="match status" value="1"/>
</dbReference>
<evidence type="ECO:0000256" key="1">
    <source>
        <dbReference type="ARBA" id="ARBA00004613"/>
    </source>
</evidence>
<evidence type="ECO:0000256" key="8">
    <source>
        <dbReference type="PIRSR" id="PIRSR601820-1"/>
    </source>
</evidence>
<keyword evidence="14" id="KW-1185">Reference proteome</keyword>
<dbReference type="PROSITE" id="PS50189">
    <property type="entry name" value="NTR"/>
    <property type="match status" value="1"/>
</dbReference>
<proteinExistence type="inferred from homology"/>
<feature type="disulfide bond" evidence="9">
    <location>
        <begin position="34"/>
        <end position="135"/>
    </location>
</feature>